<keyword evidence="3" id="KW-1185">Reference proteome</keyword>
<dbReference type="Proteomes" id="UP000198341">
    <property type="component" value="Chromosome 15"/>
</dbReference>
<feature type="compositionally biased region" description="Basic and acidic residues" evidence="1">
    <location>
        <begin position="97"/>
        <end position="111"/>
    </location>
</feature>
<dbReference type="EMBL" id="FO082264">
    <property type="protein sequence ID" value="CCO19914.1"/>
    <property type="molecule type" value="Genomic_DNA"/>
</dbReference>
<feature type="compositionally biased region" description="Basic and acidic residues" evidence="1">
    <location>
        <begin position="60"/>
        <end position="75"/>
    </location>
</feature>
<organism evidence="2 3">
    <name type="scientific">Bathycoccus prasinos</name>
    <dbReference type="NCBI Taxonomy" id="41875"/>
    <lineage>
        <taxon>Eukaryota</taxon>
        <taxon>Viridiplantae</taxon>
        <taxon>Chlorophyta</taxon>
        <taxon>Mamiellophyceae</taxon>
        <taxon>Mamiellales</taxon>
        <taxon>Bathycoccaceae</taxon>
        <taxon>Bathycoccus</taxon>
    </lineage>
</organism>
<reference evidence="2 3" key="1">
    <citation type="submission" date="2011-10" db="EMBL/GenBank/DDBJ databases">
        <authorList>
            <person name="Genoscope - CEA"/>
        </authorList>
    </citation>
    <scope>NUCLEOTIDE SEQUENCE [LARGE SCALE GENOMIC DNA]</scope>
    <source>
        <strain evidence="2 3">RCC 1105</strain>
    </source>
</reference>
<evidence type="ECO:0000313" key="2">
    <source>
        <dbReference type="EMBL" id="CCO19914.1"/>
    </source>
</evidence>
<dbReference type="GO" id="GO:0006368">
    <property type="term" value="P:transcription elongation by RNA polymerase II"/>
    <property type="evidence" value="ECO:0007669"/>
    <property type="project" value="InterPro"/>
</dbReference>
<dbReference type="GO" id="GO:1990269">
    <property type="term" value="F:RNA polymerase II C-terminal domain phosphoserine binding"/>
    <property type="evidence" value="ECO:0007669"/>
    <property type="project" value="TreeGrafter"/>
</dbReference>
<dbReference type="KEGG" id="bpg:Bathy15g00430"/>
<feature type="compositionally biased region" description="Basic and acidic residues" evidence="1">
    <location>
        <begin position="34"/>
        <end position="49"/>
    </location>
</feature>
<dbReference type="OrthoDB" id="498767at2759"/>
<protein>
    <submittedName>
        <fullName evidence="2">RNA polymerase-associated protein LEO1</fullName>
    </submittedName>
</protein>
<dbReference type="InterPro" id="IPR007149">
    <property type="entry name" value="Leo1"/>
</dbReference>
<dbReference type="PANTHER" id="PTHR23146:SF0">
    <property type="entry name" value="RNA POLYMERASE-ASSOCIATED PROTEIN LEO1"/>
    <property type="match status" value="1"/>
</dbReference>
<feature type="region of interest" description="Disordered" evidence="1">
    <location>
        <begin position="317"/>
        <end position="355"/>
    </location>
</feature>
<dbReference type="GO" id="GO:0032968">
    <property type="term" value="P:positive regulation of transcription elongation by RNA polymerase II"/>
    <property type="evidence" value="ECO:0007669"/>
    <property type="project" value="TreeGrafter"/>
</dbReference>
<sequence>MADALVANIFGDSSDDSDDEPLEKTIRTTTTGEELDKNDGDRKLDKNEFEQGEDKEDEREEQKEMKTSEKDEAVAVKKKKATNESVLDEYAGEDKEEATTEGEKEERKGEPMRLIAALNEEEEDKDKDEEEDSTKEIYLNPIVSKATNIFDVNAKKFDENTFQEEEDKTIVDEFGRSRLKAKEGNVARWTRDERTNELKSNAKFVEWSDGSRTLHLGEEVFNVMESAVSSKQGLNQYVFARHQGLMEGKAKISKRMQFRPATTDSHTHKRLRDAIEKKHGARAKGTIRFVSNVDPEKEKDASDRLFEQRAREEAQLQRKRKKMMSEDIRSRADGGDGVMRRDGGKDGRYGGGNRSIRGVANELYYDERSRREAELDAAFLEEGAEDELEENDDFIVPDDNDDEDESDEETNKEADTEAGDRRKRVLVDSDEEE</sequence>
<feature type="region of interest" description="Disordered" evidence="1">
    <location>
        <begin position="1"/>
        <end position="112"/>
    </location>
</feature>
<dbReference type="AlphaFoldDB" id="K8EPS3"/>
<evidence type="ECO:0000313" key="3">
    <source>
        <dbReference type="Proteomes" id="UP000198341"/>
    </source>
</evidence>
<feature type="compositionally biased region" description="Acidic residues" evidence="1">
    <location>
        <begin position="50"/>
        <end position="59"/>
    </location>
</feature>
<dbReference type="GeneID" id="19011448"/>
<proteinExistence type="predicted"/>
<gene>
    <name evidence="2" type="ordered locus">Bathy15g00430</name>
</gene>
<feature type="compositionally biased region" description="Basic and acidic residues" evidence="1">
    <location>
        <begin position="409"/>
        <end position="420"/>
    </location>
</feature>
<dbReference type="STRING" id="41875.K8EPS3"/>
<accession>K8EPS3</accession>
<dbReference type="RefSeq" id="XP_007508828.1">
    <property type="nucleotide sequence ID" value="XM_007508766.1"/>
</dbReference>
<dbReference type="GO" id="GO:0016593">
    <property type="term" value="C:Cdc73/Paf1 complex"/>
    <property type="evidence" value="ECO:0007669"/>
    <property type="project" value="InterPro"/>
</dbReference>
<dbReference type="PANTHER" id="PTHR23146">
    <property type="entry name" value="LEO1 PROTEIN"/>
    <property type="match status" value="1"/>
</dbReference>
<feature type="compositionally biased region" description="Acidic residues" evidence="1">
    <location>
        <begin position="86"/>
        <end position="96"/>
    </location>
</feature>
<feature type="compositionally biased region" description="Basic and acidic residues" evidence="1">
    <location>
        <begin position="323"/>
        <end position="348"/>
    </location>
</feature>
<name>K8EPS3_9CHLO</name>
<feature type="compositionally biased region" description="Acidic residues" evidence="1">
    <location>
        <begin position="382"/>
        <end position="408"/>
    </location>
</feature>
<feature type="region of interest" description="Disordered" evidence="1">
    <location>
        <begin position="376"/>
        <end position="433"/>
    </location>
</feature>
<dbReference type="eggNOG" id="KOG2428">
    <property type="taxonomic scope" value="Eukaryota"/>
</dbReference>
<evidence type="ECO:0000256" key="1">
    <source>
        <dbReference type="SAM" id="MobiDB-lite"/>
    </source>
</evidence>
<dbReference type="Pfam" id="PF04004">
    <property type="entry name" value="Leo1"/>
    <property type="match status" value="1"/>
</dbReference>